<accession>A0A1H2LA66</accession>
<dbReference type="Gene3D" id="1.20.150.30">
    <property type="entry name" value="Zincin-like metallopeptidase, N-terminal domain"/>
    <property type="match status" value="1"/>
</dbReference>
<dbReference type="AlphaFoldDB" id="A0A1H2LA66"/>
<reference evidence="2" key="1">
    <citation type="submission" date="2016-10" db="EMBL/GenBank/DDBJ databases">
        <authorList>
            <person name="Varghese N."/>
            <person name="Submissions S."/>
        </authorList>
    </citation>
    <scope>NUCLEOTIDE SEQUENCE [LARGE SCALE GENOMIC DNA]</scope>
    <source>
        <strain evidence="2">DSM 10002</strain>
    </source>
</reference>
<keyword evidence="2" id="KW-1185">Reference proteome</keyword>
<evidence type="ECO:0000313" key="1">
    <source>
        <dbReference type="EMBL" id="SDU77498.1"/>
    </source>
</evidence>
<dbReference type="SUPFAM" id="SSF55486">
    <property type="entry name" value="Metalloproteases ('zincins'), catalytic domain"/>
    <property type="match status" value="1"/>
</dbReference>
<dbReference type="InterPro" id="IPR042271">
    <property type="entry name" value="Zinicin_2_N"/>
</dbReference>
<sequence length="455" mass="49543">MAEHDNEQWEEMLRAIMGDAADEVIRSMKDSGIDPSAMGMMVSPDQMHAVTSQLKAMLGSSGEGPVNWKIAEEVARDTIIRSHMDNLTAADGDKIRSALSVASLWLDAVTDIDPTTGPNLAWTRLDWVAHSLPTFRKLLDPLGTNINRAFGDVMRQQLQQLPPEMAGMMGDPSNLLTNMVSSFLGMQYGTALAQLAVSSFGTADIGLPLLEGSSAALVSSNIADFASDLEISDDDVRMYIAVREAAAARLFTSIPWLRPRIIDTIGEYARGIEIDMSSIEEQARSLDFANPEAMQELDFSGVFSLEQSESQKDALARLEHLLSLIDGWVSAVSARAVLAYIPSAAALREMFARRNATSHPAKAVWGSQLGVELAPRDLRAAVTFWERATAERGDQGRDQLWSHPDLLPSADDLHNPDGFFSAESAAIEDELDSFLAELFDDADGGDDTSSQQHDD</sequence>
<dbReference type="STRING" id="131112.SAMN04489737_0035"/>
<dbReference type="EMBL" id="LT629804">
    <property type="protein sequence ID" value="SDU77498.1"/>
    <property type="molecule type" value="Genomic_DNA"/>
</dbReference>
<dbReference type="GO" id="GO:0016787">
    <property type="term" value="F:hydrolase activity"/>
    <property type="evidence" value="ECO:0007669"/>
    <property type="project" value="UniProtKB-KW"/>
</dbReference>
<evidence type="ECO:0000313" key="2">
    <source>
        <dbReference type="Proteomes" id="UP000214355"/>
    </source>
</evidence>
<dbReference type="OrthoDB" id="8478472at2"/>
<dbReference type="NCBIfam" id="TIGR03624">
    <property type="entry name" value="putative hydrolase"/>
    <property type="match status" value="1"/>
</dbReference>
<dbReference type="RefSeq" id="WP_091278461.1">
    <property type="nucleotide sequence ID" value="NZ_JABAOV010000016.1"/>
</dbReference>
<organism evidence="1 2">
    <name type="scientific">Arcanobacterium phocae</name>
    <dbReference type="NCBI Taxonomy" id="131112"/>
    <lineage>
        <taxon>Bacteria</taxon>
        <taxon>Bacillati</taxon>
        <taxon>Actinomycetota</taxon>
        <taxon>Actinomycetes</taxon>
        <taxon>Actinomycetales</taxon>
        <taxon>Actinomycetaceae</taxon>
        <taxon>Arcanobacterium</taxon>
    </lineage>
</organism>
<proteinExistence type="predicted"/>
<name>A0A1H2LA66_9ACTO</name>
<dbReference type="InterPro" id="IPR018766">
    <property type="entry name" value="Zinicin_2"/>
</dbReference>
<protein>
    <submittedName>
        <fullName evidence="1">Putative hydrolase</fullName>
    </submittedName>
</protein>
<gene>
    <name evidence="1" type="ORF">SAMN04489737_0035</name>
</gene>
<dbReference type="GeneID" id="65343797"/>
<dbReference type="PANTHER" id="PTHR39420">
    <property type="match status" value="1"/>
</dbReference>
<dbReference type="Proteomes" id="UP000214355">
    <property type="component" value="Chromosome I"/>
</dbReference>
<dbReference type="Pfam" id="PF10103">
    <property type="entry name" value="Zincin_2"/>
    <property type="match status" value="1"/>
</dbReference>
<dbReference type="PANTHER" id="PTHR39420:SF2">
    <property type="entry name" value="HYDROLASE"/>
    <property type="match status" value="1"/>
</dbReference>
<keyword evidence="1" id="KW-0378">Hydrolase</keyword>